<dbReference type="EMBL" id="LVJN01000020">
    <property type="protein sequence ID" value="OSM02580.1"/>
    <property type="molecule type" value="Genomic_DNA"/>
</dbReference>
<feature type="transmembrane region" description="Helical" evidence="1">
    <location>
        <begin position="103"/>
        <end position="122"/>
    </location>
</feature>
<feature type="transmembrane region" description="Helical" evidence="1">
    <location>
        <begin position="173"/>
        <end position="197"/>
    </location>
</feature>
<proteinExistence type="predicted"/>
<feature type="transmembrane region" description="Helical" evidence="1">
    <location>
        <begin position="279"/>
        <end position="300"/>
    </location>
</feature>
<dbReference type="InterPro" id="IPR018710">
    <property type="entry name" value="DUF2232"/>
</dbReference>
<dbReference type="RefSeq" id="WP_085445434.1">
    <property type="nucleotide sequence ID" value="NZ_LVJN01000020.1"/>
</dbReference>
<protein>
    <recommendedName>
        <fullName evidence="4">DUF2232 domain-containing protein</fullName>
    </recommendedName>
</protein>
<dbReference type="AlphaFoldDB" id="A0A1Y2K3F1"/>
<reference evidence="2 3" key="1">
    <citation type="journal article" date="2016" name="BMC Genomics">
        <title>Combined genomic and structural analyses of a cultured magnetotactic bacterium reveals its niche adaptation to a dynamic environment.</title>
        <authorList>
            <person name="Araujo A.C."/>
            <person name="Morillo V."/>
            <person name="Cypriano J."/>
            <person name="Teixeira L.C."/>
            <person name="Leao P."/>
            <person name="Lyra S."/>
            <person name="Almeida L.G."/>
            <person name="Bazylinski D.A."/>
            <person name="Vasconcellos A.T."/>
            <person name="Abreu F."/>
            <person name="Lins U."/>
        </authorList>
    </citation>
    <scope>NUCLEOTIDE SEQUENCE [LARGE SCALE GENOMIC DNA]</scope>
    <source>
        <strain evidence="2 3">IT-1</strain>
    </source>
</reference>
<name>A0A1Y2K3F1_9PROT</name>
<evidence type="ECO:0008006" key="4">
    <source>
        <dbReference type="Google" id="ProtNLM"/>
    </source>
</evidence>
<feature type="transmembrane region" description="Helical" evidence="1">
    <location>
        <begin position="72"/>
        <end position="91"/>
    </location>
</feature>
<feature type="transmembrane region" description="Helical" evidence="1">
    <location>
        <begin position="239"/>
        <end position="267"/>
    </location>
</feature>
<gene>
    <name evidence="2" type="ORF">MAIT1_02757</name>
</gene>
<evidence type="ECO:0000256" key="1">
    <source>
        <dbReference type="SAM" id="Phobius"/>
    </source>
</evidence>
<evidence type="ECO:0000313" key="3">
    <source>
        <dbReference type="Proteomes" id="UP000194003"/>
    </source>
</evidence>
<dbReference type="PANTHER" id="PTHR41324:SF1">
    <property type="entry name" value="DUF2232 DOMAIN-CONTAINING PROTEIN"/>
    <property type="match status" value="1"/>
</dbReference>
<accession>A0A1Y2K3F1</accession>
<dbReference type="Proteomes" id="UP000194003">
    <property type="component" value="Unassembled WGS sequence"/>
</dbReference>
<sequence>MKRLTANPYGAGLLTALCLVLPLYAPAAFFPLLGIAGLPVFLAGLQGDAKSALIALGLGVTAQTLVTSDVQALGLTLVLIGVAPVVGAWLMRRGWRFFHLASGCYLLALAALLLMVVFAPLFGAEIESAVRQALQTQEASILQTLENSKGVAATDLANVQAELRAFFDIIARFFPLIVVQGWLLIQLVTMGLGALLMKRWEPQFPLEFSAFRAFAMPFNWVWPAIVLGLAAAFLPGDSFIGAAALNLVFFWILPYLAQGVAIAEALFAKRQVGGWVRGVFYAALIWWVEFNIAITMVGVFDSWFHFRERFKDDD</sequence>
<keyword evidence="1" id="KW-0812">Transmembrane</keyword>
<dbReference type="Pfam" id="PF09991">
    <property type="entry name" value="DUF2232"/>
    <property type="match status" value="1"/>
</dbReference>
<keyword evidence="1" id="KW-0472">Membrane</keyword>
<keyword evidence="1" id="KW-1133">Transmembrane helix</keyword>
<evidence type="ECO:0000313" key="2">
    <source>
        <dbReference type="EMBL" id="OSM02580.1"/>
    </source>
</evidence>
<comment type="caution">
    <text evidence="2">The sequence shown here is derived from an EMBL/GenBank/DDBJ whole genome shotgun (WGS) entry which is preliminary data.</text>
</comment>
<feature type="transmembrane region" description="Helical" evidence="1">
    <location>
        <begin position="209"/>
        <end position="233"/>
    </location>
</feature>
<organism evidence="2 3">
    <name type="scientific">Magnetofaba australis IT-1</name>
    <dbReference type="NCBI Taxonomy" id="1434232"/>
    <lineage>
        <taxon>Bacteria</taxon>
        <taxon>Pseudomonadati</taxon>
        <taxon>Pseudomonadota</taxon>
        <taxon>Magnetococcia</taxon>
        <taxon>Magnetococcales</taxon>
        <taxon>Magnetococcaceae</taxon>
        <taxon>Magnetofaba</taxon>
    </lineage>
</organism>
<dbReference type="PANTHER" id="PTHR41324">
    <property type="entry name" value="MEMBRANE PROTEIN-RELATED"/>
    <property type="match status" value="1"/>
</dbReference>
<keyword evidence="3" id="KW-1185">Reference proteome</keyword>
<dbReference type="STRING" id="1434232.MAIT1_02757"/>